<evidence type="ECO:0000256" key="8">
    <source>
        <dbReference type="ARBA" id="ARBA00022960"/>
    </source>
</evidence>
<feature type="binding site" evidence="14">
    <location>
        <begin position="169"/>
        <end position="171"/>
    </location>
    <ligand>
        <name>ATP</name>
        <dbReference type="ChEBI" id="CHEBI:30616"/>
    </ligand>
</feature>
<evidence type="ECO:0000313" key="18">
    <source>
        <dbReference type="EMBL" id="MCF2533575.1"/>
    </source>
</evidence>
<dbReference type="SUPFAM" id="SSF56059">
    <property type="entry name" value="Glutathione synthetase ATP-binding domain-like"/>
    <property type="match status" value="1"/>
</dbReference>
<feature type="active site" evidence="13">
    <location>
        <position position="177"/>
    </location>
</feature>
<dbReference type="RefSeq" id="WP_235058344.1">
    <property type="nucleotide sequence ID" value="NZ_JAKFHA010000052.1"/>
</dbReference>
<dbReference type="Gene3D" id="3.40.50.20">
    <property type="match status" value="1"/>
</dbReference>
<evidence type="ECO:0000256" key="15">
    <source>
        <dbReference type="PIRSR" id="PIRSR039102-3"/>
    </source>
</evidence>
<dbReference type="PROSITE" id="PS00844">
    <property type="entry name" value="DALA_DALA_LIGASE_2"/>
    <property type="match status" value="1"/>
</dbReference>
<dbReference type="GO" id="GO:0008716">
    <property type="term" value="F:D-alanine-D-alanine ligase activity"/>
    <property type="evidence" value="ECO:0007669"/>
    <property type="project" value="UniProtKB-UniRule"/>
</dbReference>
<dbReference type="InterPro" id="IPR013815">
    <property type="entry name" value="ATP_grasp_subdomain_1"/>
</dbReference>
<comment type="subcellular location">
    <subcellularLocation>
        <location evidence="12">Cytoplasm</location>
    </subcellularLocation>
</comment>
<dbReference type="PROSITE" id="PS00843">
    <property type="entry name" value="DALA_DALA_LIGASE_1"/>
    <property type="match status" value="1"/>
</dbReference>
<evidence type="ECO:0000256" key="14">
    <source>
        <dbReference type="PIRSR" id="PIRSR039102-2"/>
    </source>
</evidence>
<dbReference type="Gene3D" id="3.30.1490.20">
    <property type="entry name" value="ATP-grasp fold, A domain"/>
    <property type="match status" value="1"/>
</dbReference>
<dbReference type="HAMAP" id="MF_00047">
    <property type="entry name" value="Dala_Dala_lig"/>
    <property type="match status" value="1"/>
</dbReference>
<dbReference type="PIRSF" id="PIRSF039102">
    <property type="entry name" value="Ddl/VanB"/>
    <property type="match status" value="1"/>
</dbReference>
<protein>
    <recommendedName>
        <fullName evidence="12">D-alanine--D-alanine ligase</fullName>
        <ecNumber evidence="12">6.3.2.4</ecNumber>
    </recommendedName>
    <alternativeName>
        <fullName evidence="12">D-Ala-D-Ala ligase</fullName>
    </alternativeName>
    <alternativeName>
        <fullName evidence="12">D-alanylalanine synthetase</fullName>
    </alternativeName>
</protein>
<evidence type="ECO:0000256" key="7">
    <source>
        <dbReference type="ARBA" id="ARBA00022842"/>
    </source>
</evidence>
<evidence type="ECO:0000256" key="9">
    <source>
        <dbReference type="ARBA" id="ARBA00022984"/>
    </source>
</evidence>
<dbReference type="InterPro" id="IPR005905">
    <property type="entry name" value="D_ala_D_ala"/>
</dbReference>
<keyword evidence="3 12" id="KW-0436">Ligase</keyword>
<feature type="binding site" evidence="15">
    <location>
        <position position="305"/>
    </location>
    <ligand>
        <name>Mg(2+)</name>
        <dbReference type="ChEBI" id="CHEBI:18420"/>
        <label>1</label>
    </ligand>
</feature>
<feature type="binding site" evidence="14">
    <location>
        <position position="133"/>
    </location>
    <ligand>
        <name>ATP</name>
        <dbReference type="ChEBI" id="CHEBI:30616"/>
    </ligand>
</feature>
<feature type="binding site" evidence="15">
    <location>
        <position position="292"/>
    </location>
    <ligand>
        <name>Mg(2+)</name>
        <dbReference type="ChEBI" id="CHEBI:18420"/>
        <label>1</label>
    </ligand>
</feature>
<accession>A0AA41Q8J5</accession>
<evidence type="ECO:0000256" key="10">
    <source>
        <dbReference type="ARBA" id="ARBA00023211"/>
    </source>
</evidence>
<dbReference type="GO" id="GO:0005524">
    <property type="term" value="F:ATP binding"/>
    <property type="evidence" value="ECO:0007669"/>
    <property type="project" value="UniProtKB-UniRule"/>
</dbReference>
<proteinExistence type="inferred from homology"/>
<keyword evidence="6 16" id="KW-0067">ATP-binding</keyword>
<feature type="binding site" evidence="14">
    <location>
        <begin position="177"/>
        <end position="178"/>
    </location>
    <ligand>
        <name>ATP</name>
        <dbReference type="ChEBI" id="CHEBI:30616"/>
    </ligand>
</feature>
<comment type="catalytic activity">
    <reaction evidence="12">
        <text>2 D-alanine + ATP = D-alanyl-D-alanine + ADP + phosphate + H(+)</text>
        <dbReference type="Rhea" id="RHEA:11224"/>
        <dbReference type="ChEBI" id="CHEBI:15378"/>
        <dbReference type="ChEBI" id="CHEBI:30616"/>
        <dbReference type="ChEBI" id="CHEBI:43474"/>
        <dbReference type="ChEBI" id="CHEBI:57416"/>
        <dbReference type="ChEBI" id="CHEBI:57822"/>
        <dbReference type="ChEBI" id="CHEBI:456216"/>
        <dbReference type="EC" id="6.3.2.4"/>
    </reaction>
</comment>
<feature type="binding site" evidence="14">
    <location>
        <begin position="207"/>
        <end position="214"/>
    </location>
    <ligand>
        <name>ATP</name>
        <dbReference type="ChEBI" id="CHEBI:30616"/>
    </ligand>
</feature>
<comment type="cofactor">
    <cofactor evidence="15">
        <name>Mg(2+)</name>
        <dbReference type="ChEBI" id="CHEBI:18420"/>
    </cofactor>
    <cofactor evidence="15">
        <name>Mn(2+)</name>
        <dbReference type="ChEBI" id="CHEBI:29035"/>
    </cofactor>
    <text evidence="15">Binds 2 magnesium or manganese ions per subunit.</text>
</comment>
<keyword evidence="12" id="KW-0963">Cytoplasm</keyword>
<dbReference type="AlphaFoldDB" id="A0AA41Q8J5"/>
<feature type="binding site" evidence="15">
    <location>
        <position position="307"/>
    </location>
    <ligand>
        <name>Mg(2+)</name>
        <dbReference type="ChEBI" id="CHEBI:18420"/>
        <label>2</label>
    </ligand>
</feature>
<dbReference type="PROSITE" id="PS50975">
    <property type="entry name" value="ATP_GRASP"/>
    <property type="match status" value="1"/>
</dbReference>
<dbReference type="GO" id="GO:0005829">
    <property type="term" value="C:cytosol"/>
    <property type="evidence" value="ECO:0007669"/>
    <property type="project" value="TreeGrafter"/>
</dbReference>
<evidence type="ECO:0000256" key="1">
    <source>
        <dbReference type="ARBA" id="ARBA00001936"/>
    </source>
</evidence>
<evidence type="ECO:0000256" key="6">
    <source>
        <dbReference type="ARBA" id="ARBA00022840"/>
    </source>
</evidence>
<dbReference type="GO" id="GO:0071555">
    <property type="term" value="P:cell wall organization"/>
    <property type="evidence" value="ECO:0007669"/>
    <property type="project" value="UniProtKB-KW"/>
</dbReference>
<evidence type="ECO:0000256" key="11">
    <source>
        <dbReference type="ARBA" id="ARBA00023316"/>
    </source>
</evidence>
<keyword evidence="10 15" id="KW-0464">Manganese</keyword>
<feature type="domain" description="ATP-grasp" evidence="17">
    <location>
        <begin position="137"/>
        <end position="338"/>
    </location>
</feature>
<evidence type="ECO:0000256" key="16">
    <source>
        <dbReference type="PROSITE-ProRule" id="PRU00409"/>
    </source>
</evidence>
<keyword evidence="4 15" id="KW-0479">Metal-binding</keyword>
<dbReference type="PANTHER" id="PTHR23132">
    <property type="entry name" value="D-ALANINE--D-ALANINE LIGASE"/>
    <property type="match status" value="1"/>
</dbReference>
<sequence>MARLKIGIIFGGHSEEHPVSVKSAQEVASHLDPEKYEPFYVGITRDGVWKLCDGPTAHWESGSCRPAVLSPDRGVRGLLVLTQGKYTSVPLDVLLPVLHGKLGEDGAIQGLFELSGIPYVGCDVQSSALAMDKSLTYLVARAAGIATPNFWTVTENDTIDPDRLSYPVFVKPARSGSSFGVSKVSRSAELPTAVETARRYDAKVLVEEAVAGREIGCAILGNEQDLTAGELDHIALSGGFFRIHQEDAPETGSENSVAIVPADVSAESRARVQEAAKSVYRALGCRGLARVDMFLTGDGEVVLNEVNTLPGLTSYSRYPRMMAAAGLPLGEVLDQLVALALTGKRR</sequence>
<gene>
    <name evidence="18" type="primary">vanA</name>
    <name evidence="12" type="synonym">ddl</name>
    <name evidence="18" type="ORF">LZ495_41040</name>
</gene>
<comment type="cofactor">
    <cofactor evidence="1">
        <name>Mn(2+)</name>
        <dbReference type="ChEBI" id="CHEBI:29035"/>
    </cofactor>
</comment>
<dbReference type="GO" id="GO:0046872">
    <property type="term" value="F:metal ion binding"/>
    <property type="evidence" value="ECO:0007669"/>
    <property type="project" value="UniProtKB-KW"/>
</dbReference>
<keyword evidence="9 12" id="KW-0573">Peptidoglycan synthesis</keyword>
<feature type="active site" evidence="13">
    <location>
        <position position="16"/>
    </location>
</feature>
<organism evidence="18 19">
    <name type="scientific">Yinghuangia soli</name>
    <dbReference type="NCBI Taxonomy" id="2908204"/>
    <lineage>
        <taxon>Bacteria</taxon>
        <taxon>Bacillati</taxon>
        <taxon>Actinomycetota</taxon>
        <taxon>Actinomycetes</taxon>
        <taxon>Kitasatosporales</taxon>
        <taxon>Streptomycetaceae</taxon>
        <taxon>Yinghuangia</taxon>
    </lineage>
</organism>
<dbReference type="InterPro" id="IPR011127">
    <property type="entry name" value="Dala_Dala_lig_N"/>
</dbReference>
<dbReference type="EMBL" id="JAKFHA010000052">
    <property type="protein sequence ID" value="MCF2533575.1"/>
    <property type="molecule type" value="Genomic_DNA"/>
</dbReference>
<dbReference type="Pfam" id="PF07478">
    <property type="entry name" value="Dala_Dala_lig_C"/>
    <property type="match status" value="1"/>
</dbReference>
<dbReference type="Pfam" id="PF01820">
    <property type="entry name" value="Dala_Dala_lig_N"/>
    <property type="match status" value="1"/>
</dbReference>
<keyword evidence="19" id="KW-1185">Reference proteome</keyword>
<dbReference type="GO" id="GO:0008360">
    <property type="term" value="P:regulation of cell shape"/>
    <property type="evidence" value="ECO:0007669"/>
    <property type="project" value="UniProtKB-KW"/>
</dbReference>
<evidence type="ECO:0000256" key="3">
    <source>
        <dbReference type="ARBA" id="ARBA00022598"/>
    </source>
</evidence>
<dbReference type="InterPro" id="IPR000291">
    <property type="entry name" value="D-Ala_lig_Van_CS"/>
</dbReference>
<dbReference type="InterPro" id="IPR011095">
    <property type="entry name" value="Dala_Dala_lig_C"/>
</dbReference>
<dbReference type="Proteomes" id="UP001165378">
    <property type="component" value="Unassembled WGS sequence"/>
</dbReference>
<comment type="pathway">
    <text evidence="12">Cell wall biogenesis; peptidoglycan biosynthesis.</text>
</comment>
<dbReference type="GO" id="GO:0009252">
    <property type="term" value="P:peptidoglycan biosynthetic process"/>
    <property type="evidence" value="ECO:0007669"/>
    <property type="project" value="UniProtKB-UniRule"/>
</dbReference>
<keyword evidence="5 14" id="KW-0547">Nucleotide-binding</keyword>
<evidence type="ECO:0000256" key="5">
    <source>
        <dbReference type="ARBA" id="ARBA00022741"/>
    </source>
</evidence>
<evidence type="ECO:0000259" key="17">
    <source>
        <dbReference type="PROSITE" id="PS50975"/>
    </source>
</evidence>
<name>A0AA41Q8J5_9ACTN</name>
<evidence type="ECO:0000256" key="13">
    <source>
        <dbReference type="PIRSR" id="PIRSR039102-1"/>
    </source>
</evidence>
<comment type="similarity">
    <text evidence="2 12">Belongs to the D-alanine--D-alanine ligase family.</text>
</comment>
<dbReference type="EC" id="6.3.2.4" evidence="12"/>
<dbReference type="InterPro" id="IPR011761">
    <property type="entry name" value="ATP-grasp"/>
</dbReference>
<dbReference type="NCBIfam" id="NF002528">
    <property type="entry name" value="PRK01966.1-4"/>
    <property type="match status" value="1"/>
</dbReference>
<dbReference type="NCBIfam" id="TIGR01205">
    <property type="entry name" value="D_ala_D_alaTIGR"/>
    <property type="match status" value="1"/>
</dbReference>
<comment type="caution">
    <text evidence="18">The sequence shown here is derived from an EMBL/GenBank/DDBJ whole genome shotgun (WGS) entry which is preliminary data.</text>
</comment>
<evidence type="ECO:0000256" key="2">
    <source>
        <dbReference type="ARBA" id="ARBA00010871"/>
    </source>
</evidence>
<dbReference type="InterPro" id="IPR058165">
    <property type="entry name" value="VanA-like"/>
</dbReference>
<feature type="binding site" evidence="15">
    <location>
        <position position="305"/>
    </location>
    <ligand>
        <name>Mg(2+)</name>
        <dbReference type="ChEBI" id="CHEBI:18420"/>
        <label>2</label>
    </ligand>
</feature>
<keyword evidence="8 12" id="KW-0133">Cell shape</keyword>
<evidence type="ECO:0000256" key="12">
    <source>
        <dbReference type="HAMAP-Rule" id="MF_00047"/>
    </source>
</evidence>
<keyword evidence="7 15" id="KW-0460">Magnesium</keyword>
<comment type="function">
    <text evidence="12">Cell wall formation.</text>
</comment>
<feature type="active site" evidence="13">
    <location>
        <position position="316"/>
    </location>
</feature>
<feature type="binding site" evidence="14">
    <location>
        <begin position="304"/>
        <end position="305"/>
    </location>
    <ligand>
        <name>ATP</name>
        <dbReference type="ChEBI" id="CHEBI:30616"/>
    </ligand>
</feature>
<reference evidence="18" key="1">
    <citation type="submission" date="2022-01" db="EMBL/GenBank/DDBJ databases">
        <title>Genome-Based Taxonomic Classification of the Phylum Actinobacteria.</title>
        <authorList>
            <person name="Gao Y."/>
        </authorList>
    </citation>
    <scope>NUCLEOTIDE SEQUENCE</scope>
    <source>
        <strain evidence="18">KLBMP 8922</strain>
    </source>
</reference>
<evidence type="ECO:0000256" key="4">
    <source>
        <dbReference type="ARBA" id="ARBA00022723"/>
    </source>
</evidence>
<dbReference type="Gene3D" id="3.30.470.20">
    <property type="entry name" value="ATP-grasp fold, B domain"/>
    <property type="match status" value="1"/>
</dbReference>
<keyword evidence="11 12" id="KW-0961">Cell wall biogenesis/degradation</keyword>
<dbReference type="NCBIfam" id="NF000206">
    <property type="entry name" value="D_ala_D_lac"/>
    <property type="match status" value="1"/>
</dbReference>
<dbReference type="InterPro" id="IPR016185">
    <property type="entry name" value="PreATP-grasp_dom_sf"/>
</dbReference>
<dbReference type="SUPFAM" id="SSF52440">
    <property type="entry name" value="PreATP-grasp domain"/>
    <property type="match status" value="1"/>
</dbReference>
<evidence type="ECO:0000313" key="19">
    <source>
        <dbReference type="Proteomes" id="UP001165378"/>
    </source>
</evidence>
<dbReference type="PANTHER" id="PTHR23132:SF25">
    <property type="entry name" value="D-ALANINE--D-ALANINE LIGASE A"/>
    <property type="match status" value="1"/>
</dbReference>